<reference evidence="2 3" key="1">
    <citation type="submission" date="2017-12" db="EMBL/GenBank/DDBJ databases">
        <title>Comparative genomics of Botrytis spp.</title>
        <authorList>
            <person name="Valero-Jimenez C.A."/>
            <person name="Tapia P."/>
            <person name="Veloso J."/>
            <person name="Silva-Moreno E."/>
            <person name="Staats M."/>
            <person name="Valdes J.H."/>
            <person name="Van Kan J.A.L."/>
        </authorList>
    </citation>
    <scope>NUCLEOTIDE SEQUENCE [LARGE SCALE GENOMIC DNA]</scope>
    <source>
        <strain evidence="2 3">MUCL11595</strain>
    </source>
</reference>
<dbReference type="EMBL" id="PQXN01000184">
    <property type="protein sequence ID" value="TGO50419.1"/>
    <property type="molecule type" value="Genomic_DNA"/>
</dbReference>
<name>A0A4Z1HMV0_9HELO</name>
<dbReference type="AlphaFoldDB" id="A0A4Z1HMV0"/>
<dbReference type="OrthoDB" id="2127281at2759"/>
<evidence type="ECO:0000313" key="2">
    <source>
        <dbReference type="EMBL" id="TGO50419.1"/>
    </source>
</evidence>
<feature type="region of interest" description="Disordered" evidence="1">
    <location>
        <begin position="61"/>
        <end position="95"/>
    </location>
</feature>
<keyword evidence="3" id="KW-1185">Reference proteome</keyword>
<evidence type="ECO:0000256" key="1">
    <source>
        <dbReference type="SAM" id="MobiDB-lite"/>
    </source>
</evidence>
<sequence length="137" mass="15092">MLITSFGAYTISIACAIYKGIVSAPEDDSDSSSDTSSNERDFDESVFVKLHFPMRSGSTRLRAMSQTLDDYENPLPRKSVEEDNEETGSKNTSTTSLALSLSLSTTVLGTTILSIMTTLPENLSRFYPERKNKEESS</sequence>
<comment type="caution">
    <text evidence="2">The sequence shown here is derived from an EMBL/GenBank/DDBJ whole genome shotgun (WGS) entry which is preliminary data.</text>
</comment>
<protein>
    <submittedName>
        <fullName evidence="2">Uncharacterized protein</fullName>
    </submittedName>
</protein>
<accession>A0A4Z1HMV0</accession>
<proteinExistence type="predicted"/>
<dbReference type="Proteomes" id="UP000297527">
    <property type="component" value="Unassembled WGS sequence"/>
</dbReference>
<gene>
    <name evidence="2" type="ORF">BCON_0184g00240</name>
</gene>
<organism evidence="2 3">
    <name type="scientific">Botryotinia convoluta</name>
    <dbReference type="NCBI Taxonomy" id="54673"/>
    <lineage>
        <taxon>Eukaryota</taxon>
        <taxon>Fungi</taxon>
        <taxon>Dikarya</taxon>
        <taxon>Ascomycota</taxon>
        <taxon>Pezizomycotina</taxon>
        <taxon>Leotiomycetes</taxon>
        <taxon>Helotiales</taxon>
        <taxon>Sclerotiniaceae</taxon>
        <taxon>Botryotinia</taxon>
    </lineage>
</organism>
<evidence type="ECO:0000313" key="3">
    <source>
        <dbReference type="Proteomes" id="UP000297527"/>
    </source>
</evidence>